<name>A0A255EJ56_9ACTN</name>
<dbReference type="EMBL" id="NMVI01000008">
    <property type="protein sequence ID" value="OYN89655.1"/>
    <property type="molecule type" value="Genomic_DNA"/>
</dbReference>
<accession>A0A255EJ56</accession>
<gene>
    <name evidence="1" type="ORF">CGZ92_02775</name>
</gene>
<proteinExistence type="predicted"/>
<evidence type="ECO:0000313" key="2">
    <source>
        <dbReference type="Proteomes" id="UP000216533"/>
    </source>
</evidence>
<dbReference type="Proteomes" id="UP000216533">
    <property type="component" value="Unassembled WGS sequence"/>
</dbReference>
<comment type="caution">
    <text evidence="1">The sequence shown here is derived from an EMBL/GenBank/DDBJ whole genome shotgun (WGS) entry which is preliminary data.</text>
</comment>
<organism evidence="1 2">
    <name type="scientific">Parenemella sanctibonifatiensis</name>
    <dbReference type="NCBI Taxonomy" id="2016505"/>
    <lineage>
        <taxon>Bacteria</taxon>
        <taxon>Bacillati</taxon>
        <taxon>Actinomycetota</taxon>
        <taxon>Actinomycetes</taxon>
        <taxon>Propionibacteriales</taxon>
        <taxon>Propionibacteriaceae</taxon>
        <taxon>Parenemella</taxon>
    </lineage>
</organism>
<reference evidence="1 2" key="1">
    <citation type="submission" date="2017-07" db="EMBL/GenBank/DDBJ databases">
        <title>Draft whole genome sequences of clinical Proprionibacteriaceae strains.</title>
        <authorList>
            <person name="Bernier A.-M."/>
            <person name="Bernard K."/>
            <person name="Domingo M.-C."/>
        </authorList>
    </citation>
    <scope>NUCLEOTIDE SEQUENCE [LARGE SCALE GENOMIC DNA]</scope>
    <source>
        <strain evidence="1 2">NML 160184</strain>
    </source>
</reference>
<evidence type="ECO:0000313" key="1">
    <source>
        <dbReference type="EMBL" id="OYN89655.1"/>
    </source>
</evidence>
<protein>
    <submittedName>
        <fullName evidence="1">Uncharacterized protein</fullName>
    </submittedName>
</protein>
<dbReference type="AlphaFoldDB" id="A0A255EJ56"/>
<sequence>MGLTEVVRLSRLGVWISIDEIDQVPLLLSSGADLFWFGTGRASLDDSVERLKALHQRLFRDQILVGVAEDRDLAVAFRPDLTLFSPYSVPATDQRGLSHEHAQVGGLATDAEAFAELTAAGADYLVVLSDDSELLEAALAQEQPFFATLALTGDDQDQAEVASLVERGVRRLCLSQADLTDPATQLPALRRALQPAWEPEPGETVGGSFLR</sequence>